<dbReference type="EMBL" id="VSRR010002921">
    <property type="protein sequence ID" value="MPC33838.1"/>
    <property type="molecule type" value="Genomic_DNA"/>
</dbReference>
<dbReference type="AlphaFoldDB" id="A0A5B7EKH9"/>
<organism evidence="1 2">
    <name type="scientific">Portunus trituberculatus</name>
    <name type="common">Swimming crab</name>
    <name type="synonym">Neptunus trituberculatus</name>
    <dbReference type="NCBI Taxonomy" id="210409"/>
    <lineage>
        <taxon>Eukaryota</taxon>
        <taxon>Metazoa</taxon>
        <taxon>Ecdysozoa</taxon>
        <taxon>Arthropoda</taxon>
        <taxon>Crustacea</taxon>
        <taxon>Multicrustacea</taxon>
        <taxon>Malacostraca</taxon>
        <taxon>Eumalacostraca</taxon>
        <taxon>Eucarida</taxon>
        <taxon>Decapoda</taxon>
        <taxon>Pleocyemata</taxon>
        <taxon>Brachyura</taxon>
        <taxon>Eubrachyura</taxon>
        <taxon>Portunoidea</taxon>
        <taxon>Portunidae</taxon>
        <taxon>Portuninae</taxon>
        <taxon>Portunus</taxon>
    </lineage>
</organism>
<keyword evidence="2" id="KW-1185">Reference proteome</keyword>
<sequence>MVVAVVMMVPEDEVVLIRLLMRHKASNLPPCTSHPGIMDPRAKQSERKWVWHPDLLSCWVNANYKYYYRPSSDAPAKLPLTCPRTLPSSLNSSPHTPYATFAKQRV</sequence>
<reference evidence="1 2" key="1">
    <citation type="submission" date="2019-05" db="EMBL/GenBank/DDBJ databases">
        <title>Another draft genome of Portunus trituberculatus and its Hox gene families provides insights of decapod evolution.</title>
        <authorList>
            <person name="Jeong J.-H."/>
            <person name="Song I."/>
            <person name="Kim S."/>
            <person name="Choi T."/>
            <person name="Kim D."/>
            <person name="Ryu S."/>
            <person name="Kim W."/>
        </authorList>
    </citation>
    <scope>NUCLEOTIDE SEQUENCE [LARGE SCALE GENOMIC DNA]</scope>
    <source>
        <tissue evidence="1">Muscle</tissue>
    </source>
</reference>
<comment type="caution">
    <text evidence="1">The sequence shown here is derived from an EMBL/GenBank/DDBJ whole genome shotgun (WGS) entry which is preliminary data.</text>
</comment>
<gene>
    <name evidence="1" type="ORF">E2C01_027204</name>
</gene>
<name>A0A5B7EKH9_PORTR</name>
<proteinExistence type="predicted"/>
<evidence type="ECO:0000313" key="2">
    <source>
        <dbReference type="Proteomes" id="UP000324222"/>
    </source>
</evidence>
<dbReference type="Proteomes" id="UP000324222">
    <property type="component" value="Unassembled WGS sequence"/>
</dbReference>
<evidence type="ECO:0000313" key="1">
    <source>
        <dbReference type="EMBL" id="MPC33838.1"/>
    </source>
</evidence>
<accession>A0A5B7EKH9</accession>
<protein>
    <submittedName>
        <fullName evidence="1">Uncharacterized protein</fullName>
    </submittedName>
</protein>